<feature type="transmembrane region" description="Helical" evidence="1">
    <location>
        <begin position="414"/>
        <end position="433"/>
    </location>
</feature>
<dbReference type="STRING" id="1797737.A2196_03750"/>
<feature type="transmembrane region" description="Helical" evidence="1">
    <location>
        <begin position="313"/>
        <end position="334"/>
    </location>
</feature>
<feature type="transmembrane region" description="Helical" evidence="1">
    <location>
        <begin position="12"/>
        <end position="33"/>
    </location>
</feature>
<keyword evidence="1" id="KW-0472">Membrane</keyword>
<dbReference type="AlphaFoldDB" id="A0A1F5HE67"/>
<feature type="transmembrane region" description="Helical" evidence="1">
    <location>
        <begin position="190"/>
        <end position="205"/>
    </location>
</feature>
<proteinExistence type="predicted"/>
<comment type="caution">
    <text evidence="2">The sequence shown here is derived from an EMBL/GenBank/DDBJ whole genome shotgun (WGS) entry which is preliminary data.</text>
</comment>
<reference evidence="2 3" key="1">
    <citation type="journal article" date="2016" name="Nat. Commun.">
        <title>Thousands of microbial genomes shed light on interconnected biogeochemical processes in an aquifer system.</title>
        <authorList>
            <person name="Anantharaman K."/>
            <person name="Brown C.T."/>
            <person name="Hug L.A."/>
            <person name="Sharon I."/>
            <person name="Castelle C.J."/>
            <person name="Probst A.J."/>
            <person name="Thomas B.C."/>
            <person name="Singh A."/>
            <person name="Wilkins M.J."/>
            <person name="Karaoz U."/>
            <person name="Brodie E.L."/>
            <person name="Williams K.H."/>
            <person name="Hubbard S.S."/>
            <person name="Banfield J.F."/>
        </authorList>
    </citation>
    <scope>NUCLEOTIDE SEQUENCE [LARGE SCALE GENOMIC DNA]</scope>
</reference>
<keyword evidence="1" id="KW-1133">Transmembrane helix</keyword>
<dbReference type="InterPro" id="IPR029062">
    <property type="entry name" value="Class_I_gatase-like"/>
</dbReference>
<feature type="transmembrane region" description="Helical" evidence="1">
    <location>
        <begin position="99"/>
        <end position="124"/>
    </location>
</feature>
<keyword evidence="1" id="KW-0812">Transmembrane</keyword>
<dbReference type="SUPFAM" id="SSF52317">
    <property type="entry name" value="Class I glutamine amidotransferase-like"/>
    <property type="match status" value="1"/>
</dbReference>
<feature type="transmembrane region" description="Helical" evidence="1">
    <location>
        <begin position="239"/>
        <end position="264"/>
    </location>
</feature>
<feature type="transmembrane region" description="Helical" evidence="1">
    <location>
        <begin position="373"/>
        <end position="393"/>
    </location>
</feature>
<evidence type="ECO:0000313" key="3">
    <source>
        <dbReference type="Proteomes" id="UP000176751"/>
    </source>
</evidence>
<sequence>MEKMLTNFLKFFEKLFNLFLHAFFVSMVVYFAWPILSLYWNQKPAVGIDLFLSVDFVTYIHNHFNWPWASWKYIWYGGTPLAQTYPLLHFYLMQPLLHWFSAVAAVQVYVLASYVLFFVSSYLLFYSLSRSRPFSALLVIACAYSFNLWSQLYWAGSIPYTATLFLLPLSLFLVHRGYESGNKQSFSPNKKYLYFSALLTGTFILGHPQSFIGYTVPLTTIFILFFWDKKTKIFHWGKIFTLFIYGLIVLAVGFPMVGTGLVIFKGFANIINSLFAGVSTVSQEGVADSAAATSGTLNPVERMVDIYTRSNPLLFWALGISFAIALITLVLVVIVRRRFSHNMKLLLPFSLMFAYTVIFIFSFAKGLNPIAGGWYRVFWPTMTVLGSLAAVLWRTATNNLEIIIEDFLGKSFTVRVPLAILTGFIGLAVFFVGNDFLQTTYLSFQKETLGLVSESSAFPTVLSLDLGKDQWPQKLPKLTPDWINPNDMSYRLYDMDATVNIWWSSVFKLPLARGYLDAAPTGPDSENYSGWQYLQNITFSKNEVVERYDYTVDQARAMAVFFIDWHAIKYWEGAPVYGRNYASAPSSYIGEDKDLISQSESVFAKRPARYFQIEGRGWDIPESDQELKYYEVNEALTSPIYMGSNAPSILVIGDRIGQDTVMRDLGLLNINSRRGIIVQWNEPIDKLGKDDIANFDVVFAYRYKYNSYGKAFRRLEDYVKDGGKLFIDTGTEQKESTSDNLPDVFPFEQSERKPLGKDWDWKITESEIGKGVKFEAFSEPMYDEAPWSFSYPTGALDQGTEVIAQNHSHPILAAQTIGKGKVIWSGMNFFGHVQRFKNDEEIKLLKNILFNFADFSQDKNVKVSYQRPQAEKVIIRGKASRALLFKEAAYSGWEVRVKADGFDQKLPIYQAGPMVPGYMYVVLPEQAQKGSFEAVFKYKGELVYKLTYLVSFLSIFLVLDLIFFQAIISRFLGRVLGRVQRRVGKWWEKEEEE</sequence>
<organism evidence="2 3">
    <name type="scientific">Candidatus Curtissbacteria bacterium RIFOXYA1_FULL_41_14</name>
    <dbReference type="NCBI Taxonomy" id="1797737"/>
    <lineage>
        <taxon>Bacteria</taxon>
        <taxon>Candidatus Curtissiibacteriota</taxon>
    </lineage>
</organism>
<feature type="transmembrane region" description="Helical" evidence="1">
    <location>
        <begin position="946"/>
        <end position="972"/>
    </location>
</feature>
<gene>
    <name evidence="2" type="ORF">A2196_03750</name>
</gene>
<feature type="transmembrane region" description="Helical" evidence="1">
    <location>
        <begin position="160"/>
        <end position="178"/>
    </location>
</feature>
<name>A0A1F5HE67_9BACT</name>
<evidence type="ECO:0000256" key="1">
    <source>
        <dbReference type="SAM" id="Phobius"/>
    </source>
</evidence>
<evidence type="ECO:0000313" key="2">
    <source>
        <dbReference type="EMBL" id="OGE02380.1"/>
    </source>
</evidence>
<dbReference type="Gene3D" id="3.40.50.880">
    <property type="match status" value="1"/>
</dbReference>
<evidence type="ECO:0008006" key="4">
    <source>
        <dbReference type="Google" id="ProtNLM"/>
    </source>
</evidence>
<dbReference type="EMBL" id="MFCA01000015">
    <property type="protein sequence ID" value="OGE02380.1"/>
    <property type="molecule type" value="Genomic_DNA"/>
</dbReference>
<accession>A0A1F5HE67</accession>
<feature type="transmembrane region" description="Helical" evidence="1">
    <location>
        <begin position="346"/>
        <end position="367"/>
    </location>
</feature>
<protein>
    <recommendedName>
        <fullName evidence="4">Membrane protein 6-pyruvoyl-tetrahydropterin synthase-related domain-containing protein</fullName>
    </recommendedName>
</protein>
<dbReference type="Proteomes" id="UP000176751">
    <property type="component" value="Unassembled WGS sequence"/>
</dbReference>